<dbReference type="PANTHER" id="PTHR42781:SF4">
    <property type="entry name" value="SPERMIDINE_PUTRESCINE IMPORT ATP-BINDING PROTEIN POTA"/>
    <property type="match status" value="1"/>
</dbReference>
<dbReference type="InterPro" id="IPR050093">
    <property type="entry name" value="ABC_SmlMolc_Importer"/>
</dbReference>
<dbReference type="PANTHER" id="PTHR42781">
    <property type="entry name" value="SPERMIDINE/PUTRESCINE IMPORT ATP-BINDING PROTEIN POTA"/>
    <property type="match status" value="1"/>
</dbReference>
<dbReference type="SUPFAM" id="SSF52540">
    <property type="entry name" value="P-loop containing nucleoside triphosphate hydrolases"/>
    <property type="match status" value="1"/>
</dbReference>
<dbReference type="RefSeq" id="WP_232507161.1">
    <property type="nucleotide sequence ID" value="NZ_CALTZW010000009.1"/>
</dbReference>
<dbReference type="KEGG" id="cgv:CGLAU_02450"/>
<keyword evidence="1" id="KW-0813">Transport</keyword>
<dbReference type="SUPFAM" id="SSF50331">
    <property type="entry name" value="MOP-like"/>
    <property type="match status" value="1"/>
</dbReference>
<evidence type="ECO:0000256" key="4">
    <source>
        <dbReference type="ARBA" id="ARBA00066388"/>
    </source>
</evidence>
<dbReference type="InterPro" id="IPR003593">
    <property type="entry name" value="AAA+_ATPase"/>
</dbReference>
<dbReference type="InterPro" id="IPR017871">
    <property type="entry name" value="ABC_transporter-like_CS"/>
</dbReference>
<dbReference type="FunFam" id="3.40.50.300:FF:000425">
    <property type="entry name" value="Probable ABC transporter, ATP-binding subunit"/>
    <property type="match status" value="1"/>
</dbReference>
<keyword evidence="8" id="KW-1185">Reference proteome</keyword>
<gene>
    <name evidence="7" type="primary">potA1</name>
    <name evidence="7" type="ORF">CGLAU_02450</name>
</gene>
<dbReference type="SMART" id="SM00382">
    <property type="entry name" value="AAA"/>
    <property type="match status" value="1"/>
</dbReference>
<feature type="domain" description="ABC transporter" evidence="6">
    <location>
        <begin position="15"/>
        <end position="251"/>
    </location>
</feature>
<evidence type="ECO:0000259" key="6">
    <source>
        <dbReference type="PROSITE" id="PS50893"/>
    </source>
</evidence>
<dbReference type="GO" id="GO:0015418">
    <property type="term" value="F:ABC-type quaternary ammonium compound transporting activity"/>
    <property type="evidence" value="ECO:0007669"/>
    <property type="project" value="UniProtKB-EC"/>
</dbReference>
<dbReference type="EMBL" id="CP019688">
    <property type="protein sequence ID" value="AQQ14475.1"/>
    <property type="molecule type" value="Genomic_DNA"/>
</dbReference>
<evidence type="ECO:0000313" key="7">
    <source>
        <dbReference type="EMBL" id="AQQ14475.1"/>
    </source>
</evidence>
<dbReference type="EC" id="7.6.2.9" evidence="4"/>
<evidence type="ECO:0000256" key="1">
    <source>
        <dbReference type="ARBA" id="ARBA00022448"/>
    </source>
</evidence>
<dbReference type="GO" id="GO:0005524">
    <property type="term" value="F:ATP binding"/>
    <property type="evidence" value="ECO:0007669"/>
    <property type="project" value="UniProtKB-KW"/>
</dbReference>
<dbReference type="InterPro" id="IPR027417">
    <property type="entry name" value="P-loop_NTPase"/>
</dbReference>
<reference evidence="7 8" key="1">
    <citation type="submission" date="2016-12" db="EMBL/GenBank/DDBJ databases">
        <authorList>
            <person name="Song W.-J."/>
            <person name="Kurnit D.M."/>
        </authorList>
    </citation>
    <scope>NUCLEOTIDE SEQUENCE [LARGE SCALE GENOMIC DNA]</scope>
    <source>
        <strain evidence="7 8">DSM 30827</strain>
    </source>
</reference>
<evidence type="ECO:0000313" key="8">
    <source>
        <dbReference type="Proteomes" id="UP000217209"/>
    </source>
</evidence>
<evidence type="ECO:0000256" key="3">
    <source>
        <dbReference type="ARBA" id="ARBA00022840"/>
    </source>
</evidence>
<dbReference type="PROSITE" id="PS00211">
    <property type="entry name" value="ABC_TRANSPORTER_1"/>
    <property type="match status" value="1"/>
</dbReference>
<evidence type="ECO:0000256" key="5">
    <source>
        <dbReference type="SAM" id="MobiDB-lite"/>
    </source>
</evidence>
<organism evidence="7 8">
    <name type="scientific">Corynebacterium glaucum</name>
    <dbReference type="NCBI Taxonomy" id="187491"/>
    <lineage>
        <taxon>Bacteria</taxon>
        <taxon>Bacillati</taxon>
        <taxon>Actinomycetota</taxon>
        <taxon>Actinomycetes</taxon>
        <taxon>Mycobacteriales</taxon>
        <taxon>Corynebacteriaceae</taxon>
        <taxon>Corynebacterium</taxon>
    </lineage>
</organism>
<keyword evidence="7" id="KW-0378">Hydrolase</keyword>
<dbReference type="Proteomes" id="UP000217209">
    <property type="component" value="Chromosome"/>
</dbReference>
<dbReference type="Gene3D" id="3.40.50.300">
    <property type="entry name" value="P-loop containing nucleotide triphosphate hydrolases"/>
    <property type="match status" value="1"/>
</dbReference>
<feature type="region of interest" description="Disordered" evidence="5">
    <location>
        <begin position="261"/>
        <end position="281"/>
    </location>
</feature>
<evidence type="ECO:0000256" key="2">
    <source>
        <dbReference type="ARBA" id="ARBA00022741"/>
    </source>
</evidence>
<keyword evidence="3 7" id="KW-0067">ATP-binding</keyword>
<dbReference type="GO" id="GO:0016887">
    <property type="term" value="F:ATP hydrolysis activity"/>
    <property type="evidence" value="ECO:0007669"/>
    <property type="project" value="InterPro"/>
</dbReference>
<dbReference type="Pfam" id="PF08402">
    <property type="entry name" value="TOBE_2"/>
    <property type="match status" value="1"/>
</dbReference>
<name>A0A1Q2HUE5_9CORY</name>
<sequence>MTSAVSATSLGAPQVALHNVRREFPDGTGLHETSLTIGKGEFVSILGPSGCGKSTMLRCIAGLETPDAGVIEFAGKEVFGPNTNVPVNRRNLSMVFQDLALWPHMTVAKNVEFPLTTGSQKVSKSEREERVARAMGMVGISQKAEQRPNELSGGQQQRVAIARALVSDPELLLMDEPLSALDAALRTQIRSELTRLAYELNLTVIYVTHDQAEALAMSDRVAVMNAGDVRQFDDPVELYDHPADDFVAGFVGVTNTHETLPSNRPENVEVAPIDGKRPDTLPANSVVGEVLESQYTGGRYDIRCNVDGAPEPWLAYTRHRLNRGDRVLLTVNARS</sequence>
<dbReference type="Pfam" id="PF00005">
    <property type="entry name" value="ABC_tran"/>
    <property type="match status" value="1"/>
</dbReference>
<dbReference type="InterPro" id="IPR003439">
    <property type="entry name" value="ABC_transporter-like_ATP-bd"/>
</dbReference>
<dbReference type="InterPro" id="IPR013611">
    <property type="entry name" value="Transp-assoc_OB_typ2"/>
</dbReference>
<accession>A0A1Q2HUE5</accession>
<dbReference type="GO" id="GO:0043190">
    <property type="term" value="C:ATP-binding cassette (ABC) transporter complex"/>
    <property type="evidence" value="ECO:0007669"/>
    <property type="project" value="InterPro"/>
</dbReference>
<dbReference type="AlphaFoldDB" id="A0A1Q2HUE5"/>
<dbReference type="InterPro" id="IPR008995">
    <property type="entry name" value="Mo/tungstate-bd_C_term_dom"/>
</dbReference>
<dbReference type="PROSITE" id="PS50893">
    <property type="entry name" value="ABC_TRANSPORTER_2"/>
    <property type="match status" value="1"/>
</dbReference>
<protein>
    <recommendedName>
        <fullName evidence="4">ABC-type quaternary amine transporter</fullName>
        <ecNumber evidence="4">7.6.2.9</ecNumber>
    </recommendedName>
</protein>
<keyword evidence="2" id="KW-0547">Nucleotide-binding</keyword>
<proteinExistence type="predicted"/>